<dbReference type="SUPFAM" id="SSF103642">
    <property type="entry name" value="Sec-C motif"/>
    <property type="match status" value="1"/>
</dbReference>
<dbReference type="Gene3D" id="3.10.450.50">
    <property type="match status" value="1"/>
</dbReference>
<reference evidence="2" key="1">
    <citation type="submission" date="2016-10" db="EMBL/GenBank/DDBJ databases">
        <authorList>
            <person name="Varghese N."/>
            <person name="Submissions S."/>
        </authorList>
    </citation>
    <scope>NUCLEOTIDE SEQUENCE [LARGE SCALE GENOMIC DNA]</scope>
    <source>
        <strain evidence="2">CGMCC 1.8911</strain>
    </source>
</reference>
<dbReference type="Pfam" id="PF02810">
    <property type="entry name" value="SEC-C"/>
    <property type="match status" value="1"/>
</dbReference>
<dbReference type="EMBL" id="FNFI01000013">
    <property type="protein sequence ID" value="SDK67803.1"/>
    <property type="molecule type" value="Genomic_DNA"/>
</dbReference>
<dbReference type="PANTHER" id="PTHR33747:SF1">
    <property type="entry name" value="ADENYLATE CYCLASE-ASSOCIATED CAP C-TERMINAL DOMAIN-CONTAINING PROTEIN"/>
    <property type="match status" value="1"/>
</dbReference>
<proteinExistence type="predicted"/>
<dbReference type="InterPro" id="IPR004027">
    <property type="entry name" value="SEC_C_motif"/>
</dbReference>
<dbReference type="AlphaFoldDB" id="A0A1G9DVB1"/>
<evidence type="ECO:0000313" key="1">
    <source>
        <dbReference type="EMBL" id="SDK67803.1"/>
    </source>
</evidence>
<organism evidence="1 2">
    <name type="scientific">Jeotgalicoccus aerolatus</name>
    <dbReference type="NCBI Taxonomy" id="709510"/>
    <lineage>
        <taxon>Bacteria</taxon>
        <taxon>Bacillati</taxon>
        <taxon>Bacillota</taxon>
        <taxon>Bacilli</taxon>
        <taxon>Bacillales</taxon>
        <taxon>Staphylococcaceae</taxon>
        <taxon>Jeotgalicoccus</taxon>
    </lineage>
</organism>
<name>A0A1G9DVB1_9STAP</name>
<dbReference type="PANTHER" id="PTHR33747">
    <property type="entry name" value="UPF0225 PROTEIN SCO1677"/>
    <property type="match status" value="1"/>
</dbReference>
<dbReference type="Proteomes" id="UP000242700">
    <property type="component" value="Unassembled WGS sequence"/>
</dbReference>
<dbReference type="RefSeq" id="WP_092599678.1">
    <property type="nucleotide sequence ID" value="NZ_FNFI01000013.1"/>
</dbReference>
<evidence type="ECO:0000313" key="2">
    <source>
        <dbReference type="Proteomes" id="UP000242700"/>
    </source>
</evidence>
<protein>
    <submittedName>
        <fullName evidence="1">SEC-C motif-containing protein</fullName>
    </submittedName>
</protein>
<sequence>MTNTAAYLEKYNLEDLHQLAINAGVTNEEALDKEGLIAGISKNLLNSDVLEYAFLYSDDAAINSWRNGAENKEDAVNLSLSDVYGLYIMGFAYESLNEADSFFIIDEVLDQFDTVDTEENRDKRTEIQRQLNLIRASLHLYGVVEFKQIVHLFKKYYGIDVTIDEIKDLVSRSPYVITVNEKNKEFIIDDMTPEQYKIIRNTQQKYNYYEPEFAKFIKFSNPGFIDESAAHEDLKQWVSEHLNTSVASDYELYLSVLRMVISGQKREDISGEIKNLGHDFESAEEENRFFEMIQDVVKHTRHFQYRGKSSADIGQKTIVKEYKVGRNDPCPCGSGKKYKKCCGKAV</sequence>
<dbReference type="STRING" id="586411.SAMN05216187_11370"/>
<gene>
    <name evidence="1" type="ORF">SAMN05216187_11370</name>
</gene>
<accession>A0A1G9DVB1</accession>